<dbReference type="SUPFAM" id="SSF53474">
    <property type="entry name" value="alpha/beta-Hydrolases"/>
    <property type="match status" value="1"/>
</dbReference>
<comment type="subunit">
    <text evidence="3">Monomer.</text>
</comment>
<comment type="catalytic activity">
    <reaction evidence="3">
        <text>5-enolpyruvoyl-6-hydroxy-2-succinyl-cyclohex-3-ene-1-carboxylate = (1R,6R)-6-hydroxy-2-succinyl-cyclohexa-2,4-diene-1-carboxylate + pyruvate</text>
        <dbReference type="Rhea" id="RHEA:25597"/>
        <dbReference type="ChEBI" id="CHEBI:15361"/>
        <dbReference type="ChEBI" id="CHEBI:58689"/>
        <dbReference type="ChEBI" id="CHEBI:58818"/>
        <dbReference type="EC" id="4.2.99.20"/>
    </reaction>
</comment>
<comment type="similarity">
    <text evidence="3">Belongs to the AB hydrolase superfamily. MenH family.</text>
</comment>
<dbReference type="Proteomes" id="UP000299367">
    <property type="component" value="Unassembled WGS sequence"/>
</dbReference>
<dbReference type="OrthoDB" id="9808398at2"/>
<name>A0A480A7H3_9CYAN</name>
<dbReference type="GO" id="GO:0070205">
    <property type="term" value="F:2-succinyl-6-hydroxy-2,4-cyclohexadiene-1-carboxylate synthase activity"/>
    <property type="evidence" value="ECO:0007669"/>
    <property type="project" value="UniProtKB-UniRule"/>
</dbReference>
<accession>A0A480A7H3</accession>
<dbReference type="UniPathway" id="UPA00995"/>
<dbReference type="EMBL" id="BJCF01000001">
    <property type="protein sequence ID" value="GCL40472.1"/>
    <property type="molecule type" value="Genomic_DNA"/>
</dbReference>
<sequence>MTGNQYQFHYSLNHNAHKPIILFLHGFMGNIYEFDQVIKLLFDDFSYLIIDLPGHGKTQVLDDEYYTMPSTATAIIQLLDKLKIDQCYLIGYSLGGRLALYLTLHFPSRFIKVILESASPGLATEMARLARIKSDAQIARKLTRIINKDDFYHFLNNWYQQRIFGKIKNHPQYQCMIASRLTNHPPNLVKSLQFMGTGSQPCLWELLTENTIPLLLLVGEEDQKFIDINIAITEKCKFAKLQIIHDVGHNIHLENTLAFVQNIQDFFCHASNFA</sequence>
<keyword evidence="1" id="KW-0474">Menaquinone biosynthesis</keyword>
<dbReference type="RefSeq" id="WP_137906324.1">
    <property type="nucleotide sequence ID" value="NZ_BJCF01000001.1"/>
</dbReference>
<evidence type="ECO:0000256" key="2">
    <source>
        <dbReference type="ARBA" id="ARBA00023239"/>
    </source>
</evidence>
<evidence type="ECO:0000256" key="1">
    <source>
        <dbReference type="ARBA" id="ARBA00022428"/>
    </source>
</evidence>
<feature type="domain" description="AB hydrolase-1" evidence="4">
    <location>
        <begin position="19"/>
        <end position="255"/>
    </location>
</feature>
<organism evidence="5 6">
    <name type="scientific">Dolichospermum planctonicum</name>
    <dbReference type="NCBI Taxonomy" id="136072"/>
    <lineage>
        <taxon>Bacteria</taxon>
        <taxon>Bacillati</taxon>
        <taxon>Cyanobacteriota</taxon>
        <taxon>Cyanophyceae</taxon>
        <taxon>Nostocales</taxon>
        <taxon>Aphanizomenonaceae</taxon>
        <taxon>Dolichospermum</taxon>
    </lineage>
</organism>
<protein>
    <recommendedName>
        <fullName evidence="3">Putative 2-succinyl-6-hydroxy-2,4-cyclohexadiene-1-carboxylate synthase</fullName>
        <shortName evidence="3">SHCHC synthase</shortName>
        <ecNumber evidence="3">4.2.99.20</ecNumber>
    </recommendedName>
</protein>
<evidence type="ECO:0000259" key="4">
    <source>
        <dbReference type="Pfam" id="PF00561"/>
    </source>
</evidence>
<dbReference type="PANTHER" id="PTHR42916">
    <property type="entry name" value="2-SUCCINYL-5-ENOLPYRUVYL-6-HYDROXY-3-CYCLOHEXENE-1-CARBOXYLATE SYNTHASE"/>
    <property type="match status" value="1"/>
</dbReference>
<gene>
    <name evidence="3" type="primary">menH</name>
    <name evidence="5" type="ORF">NIES80_01590</name>
</gene>
<reference evidence="6" key="1">
    <citation type="submission" date="2019-02" db="EMBL/GenBank/DDBJ databases">
        <title>Draft genome sequence of Dolichospermum planctonicum NIES-80.</title>
        <authorList>
            <person name="Yamaguchi H."/>
            <person name="Suzuki S."/>
            <person name="Kawachi M."/>
        </authorList>
    </citation>
    <scope>NUCLEOTIDE SEQUENCE [LARGE SCALE GENOMIC DNA]</scope>
    <source>
        <strain evidence="6">NIES-80</strain>
    </source>
</reference>
<dbReference type="PANTHER" id="PTHR42916:SF1">
    <property type="entry name" value="PROTEIN PHYLLO, CHLOROPLASTIC"/>
    <property type="match status" value="1"/>
</dbReference>
<evidence type="ECO:0000256" key="3">
    <source>
        <dbReference type="HAMAP-Rule" id="MF_01660"/>
    </source>
</evidence>
<proteinExistence type="inferred from homology"/>
<comment type="function">
    <text evidence="3">Catalyzes a proton abstraction reaction that results in 2,5-elimination of pyruvate from 2-succinyl-5-enolpyruvyl-6-hydroxy-3-cyclohexene-1-carboxylate (SEPHCHC) and the formation of 2-succinyl-6-hydroxy-2,4-cyclohexadiene-1-carboxylate (SHCHC).</text>
</comment>
<dbReference type="Pfam" id="PF00561">
    <property type="entry name" value="Abhydrolase_1"/>
    <property type="match status" value="1"/>
</dbReference>
<dbReference type="InterPro" id="IPR029058">
    <property type="entry name" value="AB_hydrolase_fold"/>
</dbReference>
<evidence type="ECO:0000313" key="6">
    <source>
        <dbReference type="Proteomes" id="UP000299367"/>
    </source>
</evidence>
<dbReference type="Gene3D" id="3.40.50.1820">
    <property type="entry name" value="alpha/beta hydrolase"/>
    <property type="match status" value="1"/>
</dbReference>
<dbReference type="InterPro" id="IPR022485">
    <property type="entry name" value="SHCHC_synthase_MenH"/>
</dbReference>
<dbReference type="EC" id="4.2.99.20" evidence="3"/>
<dbReference type="AlphaFoldDB" id="A0A480A7H3"/>
<dbReference type="HAMAP" id="MF_01660">
    <property type="entry name" value="MenH"/>
    <property type="match status" value="1"/>
</dbReference>
<comment type="pathway">
    <text evidence="3">Cofactor biosynthesis; phylloquinone biosynthesis.</text>
</comment>
<dbReference type="GO" id="GO:0042372">
    <property type="term" value="P:phylloquinone biosynthetic process"/>
    <property type="evidence" value="ECO:0007669"/>
    <property type="project" value="UniProtKB-UniRule"/>
</dbReference>
<dbReference type="PRINTS" id="PR00111">
    <property type="entry name" value="ABHYDROLASE"/>
</dbReference>
<keyword evidence="2 3" id="KW-0456">Lyase</keyword>
<dbReference type="InterPro" id="IPR000073">
    <property type="entry name" value="AB_hydrolase_1"/>
</dbReference>
<comment type="caution">
    <text evidence="5">The sequence shown here is derived from an EMBL/GenBank/DDBJ whole genome shotgun (WGS) entry which is preliminary data.</text>
</comment>
<comment type="pathway">
    <text evidence="3">Quinol/quinone metabolism; 1,4-dihydroxy-2-naphthoate biosynthesis; 1,4-dihydroxy-2-naphthoate from chorismate: step 3/7.</text>
</comment>
<evidence type="ECO:0000313" key="5">
    <source>
        <dbReference type="EMBL" id="GCL40472.1"/>
    </source>
</evidence>
<dbReference type="GO" id="GO:0009234">
    <property type="term" value="P:menaquinone biosynthetic process"/>
    <property type="evidence" value="ECO:0007669"/>
    <property type="project" value="UniProtKB-UniRule"/>
</dbReference>
<dbReference type="UniPathway" id="UPA01057">
    <property type="reaction ID" value="UER00900"/>
</dbReference>
<dbReference type="NCBIfam" id="TIGR03695">
    <property type="entry name" value="menH_SHCHC"/>
    <property type="match status" value="1"/>
</dbReference>